<evidence type="ECO:0000313" key="2">
    <source>
        <dbReference type="Proteomes" id="UP000823823"/>
    </source>
</evidence>
<dbReference type="AlphaFoldDB" id="A0A9D2RP89"/>
<dbReference type="Proteomes" id="UP000823823">
    <property type="component" value="Unassembled WGS sequence"/>
</dbReference>
<gene>
    <name evidence="1" type="ORF">H9786_10655</name>
</gene>
<accession>A0A9D2RP89</accession>
<evidence type="ECO:0000313" key="1">
    <source>
        <dbReference type="EMBL" id="HJB10970.1"/>
    </source>
</evidence>
<dbReference type="EMBL" id="DWZH01000085">
    <property type="protein sequence ID" value="HJB10970.1"/>
    <property type="molecule type" value="Genomic_DNA"/>
</dbReference>
<proteinExistence type="predicted"/>
<reference evidence="1" key="1">
    <citation type="journal article" date="2021" name="PeerJ">
        <title>Extensive microbial diversity within the chicken gut microbiome revealed by metagenomics and culture.</title>
        <authorList>
            <person name="Gilroy R."/>
            <person name="Ravi A."/>
            <person name="Getino M."/>
            <person name="Pursley I."/>
            <person name="Horton D.L."/>
            <person name="Alikhan N.F."/>
            <person name="Baker D."/>
            <person name="Gharbi K."/>
            <person name="Hall N."/>
            <person name="Watson M."/>
            <person name="Adriaenssens E.M."/>
            <person name="Foster-Nyarko E."/>
            <person name="Jarju S."/>
            <person name="Secka A."/>
            <person name="Antonio M."/>
            <person name="Oren A."/>
            <person name="Chaudhuri R.R."/>
            <person name="La Ragione R."/>
            <person name="Hildebrand F."/>
            <person name="Pallen M.J."/>
        </authorList>
    </citation>
    <scope>NUCLEOTIDE SEQUENCE</scope>
    <source>
        <strain evidence="1">ChiHjej13B12-24818</strain>
    </source>
</reference>
<comment type="caution">
    <text evidence="1">The sequence shown here is derived from an EMBL/GenBank/DDBJ whole genome shotgun (WGS) entry which is preliminary data.</text>
</comment>
<name>A0A9D2RP89_9MICO</name>
<protein>
    <submittedName>
        <fullName evidence="1">Uncharacterized protein</fullName>
    </submittedName>
</protein>
<reference evidence="1" key="2">
    <citation type="submission" date="2021-04" db="EMBL/GenBank/DDBJ databases">
        <authorList>
            <person name="Gilroy R."/>
        </authorList>
    </citation>
    <scope>NUCLEOTIDE SEQUENCE</scope>
    <source>
        <strain evidence="1">ChiHjej13B12-24818</strain>
    </source>
</reference>
<organism evidence="1 2">
    <name type="scientific">Candidatus Brachybacterium merdavium</name>
    <dbReference type="NCBI Taxonomy" id="2838513"/>
    <lineage>
        <taxon>Bacteria</taxon>
        <taxon>Bacillati</taxon>
        <taxon>Actinomycetota</taxon>
        <taxon>Actinomycetes</taxon>
        <taxon>Micrococcales</taxon>
        <taxon>Dermabacteraceae</taxon>
        <taxon>Brachybacterium</taxon>
    </lineage>
</organism>
<dbReference type="Gene3D" id="2.60.120.620">
    <property type="entry name" value="q2cbj1_9rhob like domain"/>
    <property type="match status" value="1"/>
</dbReference>
<sequence>MTTLPSSSTDLDRLADIYDSQGFVLVKGLLSKEEAAEYRVRSHELIERSPCRR</sequence>